<organism evidence="2 3">
    <name type="scientific">Hypocrea atroviridis (strain ATCC 20476 / IMI 206040)</name>
    <name type="common">Trichoderma atroviride</name>
    <dbReference type="NCBI Taxonomy" id="452589"/>
    <lineage>
        <taxon>Eukaryota</taxon>
        <taxon>Fungi</taxon>
        <taxon>Dikarya</taxon>
        <taxon>Ascomycota</taxon>
        <taxon>Pezizomycotina</taxon>
        <taxon>Sordariomycetes</taxon>
        <taxon>Hypocreomycetidae</taxon>
        <taxon>Hypocreales</taxon>
        <taxon>Hypocreaceae</taxon>
        <taxon>Trichoderma</taxon>
    </lineage>
</organism>
<comment type="caution">
    <text evidence="2">The sequence shown here is derived from an EMBL/GenBank/DDBJ whole genome shotgun (WGS) entry which is preliminary data.</text>
</comment>
<accession>G9P370</accession>
<evidence type="ECO:0000256" key="1">
    <source>
        <dbReference type="SAM" id="MobiDB-lite"/>
    </source>
</evidence>
<gene>
    <name evidence="2" type="ORF">TRIATDRAFT_310422</name>
</gene>
<dbReference type="OrthoDB" id="4900492at2759"/>
<reference evidence="2 3" key="1">
    <citation type="journal article" date="2011" name="Genome Biol.">
        <title>Comparative genome sequence analysis underscores mycoparasitism as the ancestral life style of Trichoderma.</title>
        <authorList>
            <person name="Kubicek C.P."/>
            <person name="Herrera-Estrella A."/>
            <person name="Seidl-Seiboth V."/>
            <person name="Martinez D.A."/>
            <person name="Druzhinina I.S."/>
            <person name="Thon M."/>
            <person name="Zeilinger S."/>
            <person name="Casas-Flores S."/>
            <person name="Horwitz B.A."/>
            <person name="Mukherjee P.K."/>
            <person name="Mukherjee M."/>
            <person name="Kredics L."/>
            <person name="Alcaraz L.D."/>
            <person name="Aerts A."/>
            <person name="Antal Z."/>
            <person name="Atanasova L."/>
            <person name="Cervantes-Badillo M.G."/>
            <person name="Challacombe J."/>
            <person name="Chertkov O."/>
            <person name="McCluskey K."/>
            <person name="Coulpier F."/>
            <person name="Deshpande N."/>
            <person name="von Doehren H."/>
            <person name="Ebbole D.J."/>
            <person name="Esquivel-Naranjo E.U."/>
            <person name="Fekete E."/>
            <person name="Flipphi M."/>
            <person name="Glaser F."/>
            <person name="Gomez-Rodriguez E.Y."/>
            <person name="Gruber S."/>
            <person name="Han C."/>
            <person name="Henrissat B."/>
            <person name="Hermosa R."/>
            <person name="Hernandez-Onate M."/>
            <person name="Karaffa L."/>
            <person name="Kosti I."/>
            <person name="Le Crom S."/>
            <person name="Lindquist E."/>
            <person name="Lucas S."/>
            <person name="Luebeck M."/>
            <person name="Luebeck P.S."/>
            <person name="Margeot A."/>
            <person name="Metz B."/>
            <person name="Misra M."/>
            <person name="Nevalainen H."/>
            <person name="Omann M."/>
            <person name="Packer N."/>
            <person name="Perrone G."/>
            <person name="Uresti-Rivera E.E."/>
            <person name="Salamov A."/>
            <person name="Schmoll M."/>
            <person name="Seiboth B."/>
            <person name="Shapiro H."/>
            <person name="Sukno S."/>
            <person name="Tamayo-Ramos J.A."/>
            <person name="Tisch D."/>
            <person name="Wiest A."/>
            <person name="Wilkinson H.H."/>
            <person name="Zhang M."/>
            <person name="Coutinho P.M."/>
            <person name="Kenerley C.M."/>
            <person name="Monte E."/>
            <person name="Baker S.E."/>
            <person name="Grigoriev I.V."/>
        </authorList>
    </citation>
    <scope>NUCLEOTIDE SEQUENCE [LARGE SCALE GENOMIC DNA]</scope>
    <source>
        <strain evidence="3">ATCC 20476 / IMI 206040</strain>
    </source>
</reference>
<feature type="region of interest" description="Disordered" evidence="1">
    <location>
        <begin position="11"/>
        <end position="95"/>
    </location>
</feature>
<evidence type="ECO:0000313" key="2">
    <source>
        <dbReference type="EMBL" id="EHK42833.1"/>
    </source>
</evidence>
<dbReference type="EMBL" id="ABDG02000026">
    <property type="protein sequence ID" value="EHK42833.1"/>
    <property type="molecule type" value="Genomic_DNA"/>
</dbReference>
<sequence length="399" mass="43328">MPVTTILQHAIERDTPVTAEAGSDTRMSNDVGNVFPDHVPVVSKLDSTEGRSPKTPRGSKRKKTATAISSSSSPQTKQPRKASAPRRQRESCLSSTQIASETNYCTLATEEPLSSETLSLGASFFVPLGLSNGMFNGMFNSMATYEQSPKGTWEPQLTCYHTTPASSTNWAVENPFPNAYMAAEEAFNLFNGQSTTASPSTSQSNSEQRSSFASSAGQISPASYFTAHSSPMGYKTFQPASEDSASAMAVISEPADEYSLPAYNLQHFNQQAVTCSREEEGALHHVSGVRLAEIPHDIKTAHPVPVSSDFAFFISSSLVVDEFFRIPQRRHGYDYQIPVENRGCPPEGEARMAQTNSISVVGELPGRRGLFALTSSYNQSTNSRCVGASGCFIFRRYFV</sequence>
<feature type="compositionally biased region" description="Low complexity" evidence="1">
    <location>
        <begin position="193"/>
        <end position="213"/>
    </location>
</feature>
<keyword evidence="3" id="KW-1185">Reference proteome</keyword>
<evidence type="ECO:0000313" key="3">
    <source>
        <dbReference type="Proteomes" id="UP000005426"/>
    </source>
</evidence>
<dbReference type="AlphaFoldDB" id="G9P370"/>
<name>G9P370_HYPAI</name>
<dbReference type="HOGENOM" id="CLU_690903_0_0_1"/>
<protein>
    <submittedName>
        <fullName evidence="2">Uncharacterized protein</fullName>
    </submittedName>
</protein>
<feature type="region of interest" description="Disordered" evidence="1">
    <location>
        <begin position="192"/>
        <end position="213"/>
    </location>
</feature>
<proteinExistence type="predicted"/>
<dbReference type="Proteomes" id="UP000005426">
    <property type="component" value="Unassembled WGS sequence"/>
</dbReference>
<feature type="compositionally biased region" description="Low complexity" evidence="1">
    <location>
        <begin position="65"/>
        <end position="77"/>
    </location>
</feature>